<keyword evidence="2" id="KW-1185">Reference proteome</keyword>
<organism evidence="1 2">
    <name type="scientific">Persea americana</name>
    <name type="common">Avocado</name>
    <dbReference type="NCBI Taxonomy" id="3435"/>
    <lineage>
        <taxon>Eukaryota</taxon>
        <taxon>Viridiplantae</taxon>
        <taxon>Streptophyta</taxon>
        <taxon>Embryophyta</taxon>
        <taxon>Tracheophyta</taxon>
        <taxon>Spermatophyta</taxon>
        <taxon>Magnoliopsida</taxon>
        <taxon>Magnoliidae</taxon>
        <taxon>Laurales</taxon>
        <taxon>Lauraceae</taxon>
        <taxon>Persea</taxon>
    </lineage>
</organism>
<dbReference type="EMBL" id="CM056811">
    <property type="protein sequence ID" value="KAJ8638458.1"/>
    <property type="molecule type" value="Genomic_DNA"/>
</dbReference>
<protein>
    <submittedName>
        <fullName evidence="1">Uncharacterized protein</fullName>
    </submittedName>
</protein>
<gene>
    <name evidence="1" type="ORF">MRB53_012725</name>
</gene>
<dbReference type="Proteomes" id="UP001234297">
    <property type="component" value="Chromosome 3"/>
</dbReference>
<accession>A0ACC2LZ44</accession>
<evidence type="ECO:0000313" key="1">
    <source>
        <dbReference type="EMBL" id="KAJ8638458.1"/>
    </source>
</evidence>
<reference evidence="1 2" key="1">
    <citation type="journal article" date="2022" name="Hortic Res">
        <title>A haplotype resolved chromosomal level avocado genome allows analysis of novel avocado genes.</title>
        <authorList>
            <person name="Nath O."/>
            <person name="Fletcher S.J."/>
            <person name="Hayward A."/>
            <person name="Shaw L.M."/>
            <person name="Masouleh A.K."/>
            <person name="Furtado A."/>
            <person name="Henry R.J."/>
            <person name="Mitter N."/>
        </authorList>
    </citation>
    <scope>NUCLEOTIDE SEQUENCE [LARGE SCALE GENOMIC DNA]</scope>
    <source>
        <strain evidence="2">cv. Hass</strain>
    </source>
</reference>
<evidence type="ECO:0000313" key="2">
    <source>
        <dbReference type="Proteomes" id="UP001234297"/>
    </source>
</evidence>
<name>A0ACC2LZ44_PERAE</name>
<proteinExistence type="predicted"/>
<comment type="caution">
    <text evidence="1">The sequence shown here is derived from an EMBL/GenBank/DDBJ whole genome shotgun (WGS) entry which is preliminary data.</text>
</comment>
<sequence length="278" mass="30916">MASSSSSLGTLHLSPSIMVFIHIESCDAFSFDAWRCSFIVRILDKASGTFMLRLTIRFRLVVAVFVMIGSCGAGLRKKSSFDVGEVDGSCSWGFSDEFCNGGRIRDDVGSWVLSVDSKDEADADAVGDDALGDDGGFLERPPQRAAMMAMVAAIHAIKRERESAGWWWVDGLASEGYLLPMVEINMNQDLYSLSLSRVIGRDWFEKLCLIGVEKRNQTGNDGKGSLPFFLLLYVVGLLLCNRMAEFKEWGVERPGLERQNVGDMQFSNRFFLLVVNCW</sequence>